<dbReference type="InterPro" id="IPR051785">
    <property type="entry name" value="MMCE/EMCE_epimerase"/>
</dbReference>
<dbReference type="EMBL" id="FOXX01000001">
    <property type="protein sequence ID" value="SFQ14908.1"/>
    <property type="molecule type" value="Genomic_DNA"/>
</dbReference>
<comment type="caution">
    <text evidence="4">The sequence shown here is derived from an EMBL/GenBank/DDBJ whole genome shotgun (WGS) entry which is preliminary data.</text>
</comment>
<evidence type="ECO:0000259" key="3">
    <source>
        <dbReference type="PROSITE" id="PS51819"/>
    </source>
</evidence>
<evidence type="ECO:0000313" key="5">
    <source>
        <dbReference type="Proteomes" id="UP000182762"/>
    </source>
</evidence>
<dbReference type="RefSeq" id="WP_061801911.1">
    <property type="nucleotide sequence ID" value="NZ_FOXX01000001.1"/>
</dbReference>
<name>A0A1I5W597_9BACI</name>
<proteinExistence type="inferred from homology"/>
<evidence type="ECO:0000313" key="4">
    <source>
        <dbReference type="EMBL" id="SFQ14908.1"/>
    </source>
</evidence>
<keyword evidence="5" id="KW-1185">Reference proteome</keyword>
<dbReference type="GeneID" id="93709177"/>
<dbReference type="PROSITE" id="PS51819">
    <property type="entry name" value="VOC"/>
    <property type="match status" value="1"/>
</dbReference>
<comment type="similarity">
    <text evidence="1">Belongs to the methylmalonyl-CoA epimerase family.</text>
</comment>
<accession>A0A1I5W597</accession>
<dbReference type="InterPro" id="IPR037523">
    <property type="entry name" value="VOC_core"/>
</dbReference>
<organism evidence="4 5">
    <name type="scientific">Priestia endophytica DSM 13796</name>
    <dbReference type="NCBI Taxonomy" id="1121089"/>
    <lineage>
        <taxon>Bacteria</taxon>
        <taxon>Bacillati</taxon>
        <taxon>Bacillota</taxon>
        <taxon>Bacilli</taxon>
        <taxon>Bacillales</taxon>
        <taxon>Bacillaceae</taxon>
        <taxon>Priestia</taxon>
    </lineage>
</organism>
<evidence type="ECO:0000256" key="1">
    <source>
        <dbReference type="ARBA" id="ARBA00009308"/>
    </source>
</evidence>
<dbReference type="CDD" id="cd07249">
    <property type="entry name" value="MMCE"/>
    <property type="match status" value="1"/>
</dbReference>
<dbReference type="InterPro" id="IPR017515">
    <property type="entry name" value="MeMalonyl-CoA_epimerase"/>
</dbReference>
<feature type="domain" description="VOC" evidence="3">
    <location>
        <begin position="4"/>
        <end position="132"/>
    </location>
</feature>
<dbReference type="Pfam" id="PF13669">
    <property type="entry name" value="Glyoxalase_4"/>
    <property type="match status" value="1"/>
</dbReference>
<sequence length="138" mass="15212">MIEKVDHIGIAVHSIESALYMYEKLLGLTLIGEEIVESQGVKVAFLETPSAKIELLEPLEQKGAIFSFLNKRGEGIHHIAFRVQNIRAKIQELESKGLTMIDNKPRIGAGGALIAFLHPSSTHKVLIELCEKGGDQRV</sequence>
<gene>
    <name evidence="4" type="ORF">SAMN02745910_00404</name>
</gene>
<dbReference type="PANTHER" id="PTHR43048:SF3">
    <property type="entry name" value="METHYLMALONYL-COA EPIMERASE, MITOCHONDRIAL"/>
    <property type="match status" value="1"/>
</dbReference>
<dbReference type="NCBIfam" id="TIGR03081">
    <property type="entry name" value="metmalonyl_epim"/>
    <property type="match status" value="1"/>
</dbReference>
<evidence type="ECO:0000256" key="2">
    <source>
        <dbReference type="ARBA" id="ARBA00022723"/>
    </source>
</evidence>
<dbReference type="Gene3D" id="3.10.180.10">
    <property type="entry name" value="2,3-Dihydroxybiphenyl 1,2-Dioxygenase, domain 1"/>
    <property type="match status" value="1"/>
</dbReference>
<dbReference type="InterPro" id="IPR029068">
    <property type="entry name" value="Glyas_Bleomycin-R_OHBP_Dase"/>
</dbReference>
<dbReference type="PANTHER" id="PTHR43048">
    <property type="entry name" value="METHYLMALONYL-COA EPIMERASE"/>
    <property type="match status" value="1"/>
</dbReference>
<protein>
    <submittedName>
        <fullName evidence="4">Methylmalonyl-CoA epimerase</fullName>
    </submittedName>
</protein>
<keyword evidence="2" id="KW-0479">Metal-binding</keyword>
<dbReference type="SUPFAM" id="SSF54593">
    <property type="entry name" value="Glyoxalase/Bleomycin resistance protein/Dihydroxybiphenyl dioxygenase"/>
    <property type="match status" value="1"/>
</dbReference>
<dbReference type="Proteomes" id="UP000182762">
    <property type="component" value="Unassembled WGS sequence"/>
</dbReference>
<reference evidence="4 5" key="1">
    <citation type="submission" date="2016-10" db="EMBL/GenBank/DDBJ databases">
        <authorList>
            <person name="Varghese N."/>
            <person name="Submissions S."/>
        </authorList>
    </citation>
    <scope>NUCLEOTIDE SEQUENCE [LARGE SCALE GENOMIC DNA]</scope>
    <source>
        <strain evidence="4 5">DSM 13796</strain>
    </source>
</reference>